<dbReference type="InterPro" id="IPR003423">
    <property type="entry name" value="OMP_efflux"/>
</dbReference>
<dbReference type="Proteomes" id="UP001597106">
    <property type="component" value="Unassembled WGS sequence"/>
</dbReference>
<feature type="signal peptide" evidence="2">
    <location>
        <begin position="1"/>
        <end position="21"/>
    </location>
</feature>
<name>A0ABW3GE45_9PROT</name>
<evidence type="ECO:0000256" key="2">
    <source>
        <dbReference type="SAM" id="SignalP"/>
    </source>
</evidence>
<feature type="chain" id="PRO_5046047003" evidence="2">
    <location>
        <begin position="22"/>
        <end position="442"/>
    </location>
</feature>
<dbReference type="EMBL" id="JBHTJW010000002">
    <property type="protein sequence ID" value="MFD0928884.1"/>
    <property type="molecule type" value="Genomic_DNA"/>
</dbReference>
<keyword evidence="2" id="KW-0732">Signal</keyword>
<evidence type="ECO:0000256" key="1">
    <source>
        <dbReference type="ARBA" id="ARBA00007613"/>
    </source>
</evidence>
<evidence type="ECO:0000313" key="4">
    <source>
        <dbReference type="Proteomes" id="UP001597106"/>
    </source>
</evidence>
<proteinExistence type="inferred from homology"/>
<gene>
    <name evidence="3" type="ORF">ACFQ1T_03725</name>
</gene>
<comment type="similarity">
    <text evidence="1">Belongs to the outer membrane factor (OMF) (TC 1.B.17) family.</text>
</comment>
<dbReference type="Gene3D" id="1.20.1600.10">
    <property type="entry name" value="Outer membrane efflux proteins (OEP)"/>
    <property type="match status" value="1"/>
</dbReference>
<comment type="caution">
    <text evidence="3">The sequence shown here is derived from an EMBL/GenBank/DDBJ whole genome shotgun (WGS) entry which is preliminary data.</text>
</comment>
<dbReference type="InterPro" id="IPR010131">
    <property type="entry name" value="MdtP/NodT-like"/>
</dbReference>
<accession>A0ABW3GE45</accession>
<dbReference type="PANTHER" id="PTHR30203">
    <property type="entry name" value="OUTER MEMBRANE CATION EFFLUX PROTEIN"/>
    <property type="match status" value="1"/>
</dbReference>
<organism evidence="3 4">
    <name type="scientific">Methylophilus glucosoxydans</name>
    <dbReference type="NCBI Taxonomy" id="752553"/>
    <lineage>
        <taxon>Bacteria</taxon>
        <taxon>Pseudomonadati</taxon>
        <taxon>Pseudomonadota</taxon>
        <taxon>Betaproteobacteria</taxon>
        <taxon>Nitrosomonadales</taxon>
        <taxon>Methylophilaceae</taxon>
        <taxon>Methylophilus</taxon>
    </lineage>
</organism>
<dbReference type="PANTHER" id="PTHR30203:SF30">
    <property type="entry name" value="OUTER MEMBRANE PROTEIN-RELATED"/>
    <property type="match status" value="1"/>
</dbReference>
<protein>
    <submittedName>
        <fullName evidence="3">TolC family protein</fullName>
    </submittedName>
</protein>
<keyword evidence="4" id="KW-1185">Reference proteome</keyword>
<reference evidence="4" key="1">
    <citation type="journal article" date="2019" name="Int. J. Syst. Evol. Microbiol.">
        <title>The Global Catalogue of Microorganisms (GCM) 10K type strain sequencing project: providing services to taxonomists for standard genome sequencing and annotation.</title>
        <authorList>
            <consortium name="The Broad Institute Genomics Platform"/>
            <consortium name="The Broad Institute Genome Sequencing Center for Infectious Disease"/>
            <person name="Wu L."/>
            <person name="Ma J."/>
        </authorList>
    </citation>
    <scope>NUCLEOTIDE SEQUENCE [LARGE SCALE GENOMIC DNA]</scope>
    <source>
        <strain evidence="4">CCUG 59685</strain>
    </source>
</reference>
<evidence type="ECO:0000313" key="3">
    <source>
        <dbReference type="EMBL" id="MFD0928884.1"/>
    </source>
</evidence>
<dbReference type="Pfam" id="PF02321">
    <property type="entry name" value="OEP"/>
    <property type="match status" value="2"/>
</dbReference>
<dbReference type="SUPFAM" id="SSF56954">
    <property type="entry name" value="Outer membrane efflux proteins (OEP)"/>
    <property type="match status" value="1"/>
</dbReference>
<sequence length="442" mass="48505">MLRRQQGWLCVLLMVCFEAVADSGVAPAVAWDQLSLQQAELVFAGNNRDLLAAKRAIESAEADTLIAGQKPNPVLSLGLSSLNLNRGQGNKNQNGKRDLLDQTYNSAVQVTQLYERGDKRALRSAVAESAVKASRLDLGETYRQQALAMANAYFDLKLAQESLLIQQANVSSYEKTLQAAQLRLKAGDVASADVARIRVDALRASNDLRQAEATVQKAQAMLAYLLGKDQDASKLRVTDPWPALITEPSANPAAEKDTGWLPQRPDVKAAEARMEQAQQTRKLAESLKVRDFTWSFAYQHFPGQEPGSAPDTIGASLSIPLFTNYQYEGEAARAEVGYTSAIEARERVQAAAIAEMRQAKADLDAAIDKNRRFDQSILREAQNAADAAEFAYKHGAMNVMDLLDARRILRTLQLEAVSVKADYAKSLSAWLAATRQAFVYQE</sequence>
<dbReference type="RefSeq" id="WP_379074039.1">
    <property type="nucleotide sequence ID" value="NZ_JBHTJW010000002.1"/>
</dbReference>